<dbReference type="Proteomes" id="UP001286313">
    <property type="component" value="Unassembled WGS sequence"/>
</dbReference>
<comment type="caution">
    <text evidence="2">The sequence shown here is derived from an EMBL/GenBank/DDBJ whole genome shotgun (WGS) entry which is preliminary data.</text>
</comment>
<dbReference type="EMBL" id="JAWQEG010007986">
    <property type="protein sequence ID" value="KAK3851228.1"/>
    <property type="molecule type" value="Genomic_DNA"/>
</dbReference>
<feature type="compositionally biased region" description="Low complexity" evidence="1">
    <location>
        <begin position="144"/>
        <end position="157"/>
    </location>
</feature>
<accession>A0AAE1BIX0</accession>
<evidence type="ECO:0000313" key="2">
    <source>
        <dbReference type="EMBL" id="KAK3851228.1"/>
    </source>
</evidence>
<organism evidence="2 3">
    <name type="scientific">Petrolisthes cinctipes</name>
    <name type="common">Flat porcelain crab</name>
    <dbReference type="NCBI Taxonomy" id="88211"/>
    <lineage>
        <taxon>Eukaryota</taxon>
        <taxon>Metazoa</taxon>
        <taxon>Ecdysozoa</taxon>
        <taxon>Arthropoda</taxon>
        <taxon>Crustacea</taxon>
        <taxon>Multicrustacea</taxon>
        <taxon>Malacostraca</taxon>
        <taxon>Eumalacostraca</taxon>
        <taxon>Eucarida</taxon>
        <taxon>Decapoda</taxon>
        <taxon>Pleocyemata</taxon>
        <taxon>Anomura</taxon>
        <taxon>Galatheoidea</taxon>
        <taxon>Porcellanidae</taxon>
        <taxon>Petrolisthes</taxon>
    </lineage>
</organism>
<feature type="region of interest" description="Disordered" evidence="1">
    <location>
        <begin position="136"/>
        <end position="157"/>
    </location>
</feature>
<sequence>MLESVRGSPPAACQPATSTILPLSFPSPDYTLPACHVKLPLLNLPPPPSFLSASLPQPTTSTFLPLSFPSPTYHLHLPSELPFLNLPLPSSFLSASFLNLPLLPSFLSASFPLPPKTFPPQPASSVPACLLQPTSSRPAISENTSSLLPLSTSPGEI</sequence>
<protein>
    <submittedName>
        <fullName evidence="2">Uncharacterized protein</fullName>
    </submittedName>
</protein>
<reference evidence="2" key="1">
    <citation type="submission" date="2023-10" db="EMBL/GenBank/DDBJ databases">
        <title>Genome assemblies of two species of porcelain crab, Petrolisthes cinctipes and Petrolisthes manimaculis (Anomura: Porcellanidae).</title>
        <authorList>
            <person name="Angst P."/>
        </authorList>
    </citation>
    <scope>NUCLEOTIDE SEQUENCE</scope>
    <source>
        <strain evidence="2">PB745_01</strain>
        <tissue evidence="2">Gill</tissue>
    </source>
</reference>
<gene>
    <name evidence="2" type="ORF">Pcinc_042105</name>
</gene>
<dbReference type="AlphaFoldDB" id="A0AAE1BIX0"/>
<keyword evidence="3" id="KW-1185">Reference proteome</keyword>
<proteinExistence type="predicted"/>
<name>A0AAE1BIX0_PETCI</name>
<evidence type="ECO:0000256" key="1">
    <source>
        <dbReference type="SAM" id="MobiDB-lite"/>
    </source>
</evidence>
<evidence type="ECO:0000313" key="3">
    <source>
        <dbReference type="Proteomes" id="UP001286313"/>
    </source>
</evidence>